<comment type="caution">
    <text evidence="4">The sequence shown here is derived from an EMBL/GenBank/DDBJ whole genome shotgun (WGS) entry which is preliminary data.</text>
</comment>
<dbReference type="PROSITE" id="PS50404">
    <property type="entry name" value="GST_NTER"/>
    <property type="match status" value="1"/>
</dbReference>
<dbReference type="Gene3D" id="1.20.1050.10">
    <property type="match status" value="1"/>
</dbReference>
<dbReference type="Proteomes" id="UP000249555">
    <property type="component" value="Unassembled WGS sequence"/>
</dbReference>
<dbReference type="Pfam" id="PF00043">
    <property type="entry name" value="GST_C"/>
    <property type="match status" value="1"/>
</dbReference>
<organism evidence="4 5">
    <name type="scientific">Sphingomonas taxi</name>
    <dbReference type="NCBI Taxonomy" id="1549858"/>
    <lineage>
        <taxon>Bacteria</taxon>
        <taxon>Pseudomonadati</taxon>
        <taxon>Pseudomonadota</taxon>
        <taxon>Alphaproteobacteria</taxon>
        <taxon>Sphingomonadales</taxon>
        <taxon>Sphingomonadaceae</taxon>
        <taxon>Sphingomonas</taxon>
    </lineage>
</organism>
<dbReference type="CDD" id="cd10291">
    <property type="entry name" value="GST_C_YfcG_like"/>
    <property type="match status" value="1"/>
</dbReference>
<dbReference type="InterPro" id="IPR004045">
    <property type="entry name" value="Glutathione_S-Trfase_N"/>
</dbReference>
<evidence type="ECO:0000259" key="3">
    <source>
        <dbReference type="PROSITE" id="PS50405"/>
    </source>
</evidence>
<dbReference type="Gene3D" id="3.40.30.10">
    <property type="entry name" value="Glutaredoxin"/>
    <property type="match status" value="1"/>
</dbReference>
<dbReference type="CDD" id="cd03048">
    <property type="entry name" value="GST_N_Ure2p_like"/>
    <property type="match status" value="1"/>
</dbReference>
<dbReference type="InterPro" id="IPR040079">
    <property type="entry name" value="Glutathione_S-Trfase"/>
</dbReference>
<dbReference type="InterPro" id="IPR004046">
    <property type="entry name" value="GST_C"/>
</dbReference>
<dbReference type="InterPro" id="IPR010987">
    <property type="entry name" value="Glutathione-S-Trfase_C-like"/>
</dbReference>
<dbReference type="SUPFAM" id="SSF52833">
    <property type="entry name" value="Thioredoxin-like"/>
    <property type="match status" value="1"/>
</dbReference>
<dbReference type="PROSITE" id="PS50405">
    <property type="entry name" value="GST_CTER"/>
    <property type="match status" value="1"/>
</dbReference>
<gene>
    <name evidence="4" type="ORF">DI640_08465</name>
</gene>
<evidence type="ECO:0000313" key="5">
    <source>
        <dbReference type="Proteomes" id="UP000249555"/>
    </source>
</evidence>
<dbReference type="EMBL" id="QFMX01000007">
    <property type="protein sequence ID" value="PZO73731.1"/>
    <property type="molecule type" value="Genomic_DNA"/>
</dbReference>
<evidence type="ECO:0000256" key="1">
    <source>
        <dbReference type="RuleBase" id="RU003494"/>
    </source>
</evidence>
<dbReference type="SUPFAM" id="SSF47616">
    <property type="entry name" value="GST C-terminal domain-like"/>
    <property type="match status" value="1"/>
</dbReference>
<dbReference type="InterPro" id="IPR036249">
    <property type="entry name" value="Thioredoxin-like_sf"/>
</dbReference>
<dbReference type="SFLD" id="SFLDS00019">
    <property type="entry name" value="Glutathione_Transferase_(cytos"/>
    <property type="match status" value="1"/>
</dbReference>
<dbReference type="PANTHER" id="PTHR44051:SF19">
    <property type="entry name" value="DISULFIDE-BOND OXIDOREDUCTASE YFCG"/>
    <property type="match status" value="1"/>
</dbReference>
<dbReference type="FunFam" id="3.40.30.10:FF:000046">
    <property type="entry name" value="GSH-dependent disulfide bond oxidoreductase"/>
    <property type="match status" value="1"/>
</dbReference>
<dbReference type="PANTHER" id="PTHR44051">
    <property type="entry name" value="GLUTATHIONE S-TRANSFERASE-RELATED"/>
    <property type="match status" value="1"/>
</dbReference>
<evidence type="ECO:0000313" key="4">
    <source>
        <dbReference type="EMBL" id="PZO73731.1"/>
    </source>
</evidence>
<feature type="domain" description="GST C-terminal" evidence="3">
    <location>
        <begin position="90"/>
        <end position="224"/>
    </location>
</feature>
<accession>A0A2W5ATB0</accession>
<proteinExistence type="inferred from homology"/>
<comment type="similarity">
    <text evidence="1">Belongs to the GST superfamily.</text>
</comment>
<sequence length="231" mass="25790">MIDLFYWPTPNGHKITLFLEEAGLEYTIKPVNIGAGEQFAPEFLKIAPNNRMPAIVDHAPADGGAPIAIFESGAILLYLAEKIGRFGGGDLRGRTAVNQWLMWQMGGLGPMLGQNHHFNRYAPEKIPYAIDRYVKETNRLYGVLDRQLEGRDFIAGEYSIADMAAYPWIVPYEAQGQRLEDFPNLKRWFESIATRPATIAAYEKGKAVHDTSVPMTDEAKKTLFGQTAAGR</sequence>
<reference evidence="4 5" key="1">
    <citation type="submission" date="2017-08" db="EMBL/GenBank/DDBJ databases">
        <title>Infants hospitalized years apart are colonized by the same room-sourced microbial strains.</title>
        <authorList>
            <person name="Brooks B."/>
            <person name="Olm M.R."/>
            <person name="Firek B.A."/>
            <person name="Baker R."/>
            <person name="Thomas B.C."/>
            <person name="Morowitz M.J."/>
            <person name="Banfield J.F."/>
        </authorList>
    </citation>
    <scope>NUCLEOTIDE SEQUENCE [LARGE SCALE GENOMIC DNA]</scope>
    <source>
        <strain evidence="4">S2_018_000_R3_119</strain>
    </source>
</reference>
<dbReference type="Pfam" id="PF02798">
    <property type="entry name" value="GST_N"/>
    <property type="match status" value="1"/>
</dbReference>
<evidence type="ECO:0000259" key="2">
    <source>
        <dbReference type="PROSITE" id="PS50404"/>
    </source>
</evidence>
<name>A0A2W5ATB0_9SPHN</name>
<dbReference type="InterPro" id="IPR036282">
    <property type="entry name" value="Glutathione-S-Trfase_C_sf"/>
</dbReference>
<dbReference type="SFLD" id="SFLDG00358">
    <property type="entry name" value="Main_(cytGST)"/>
    <property type="match status" value="1"/>
</dbReference>
<dbReference type="SFLD" id="SFLDG01151">
    <property type="entry name" value="Main.2:_Nu-like"/>
    <property type="match status" value="1"/>
</dbReference>
<protein>
    <submittedName>
        <fullName evidence="4">Thiol:disulfide oxidoreductase</fullName>
    </submittedName>
</protein>
<dbReference type="AlphaFoldDB" id="A0A2W5ATB0"/>
<feature type="domain" description="GST N-terminal" evidence="2">
    <location>
        <begin position="1"/>
        <end position="87"/>
    </location>
</feature>